<dbReference type="EMBL" id="ABJB010977700">
    <property type="status" value="NOT_ANNOTATED_CDS"/>
    <property type="molecule type" value="Genomic_DNA"/>
</dbReference>
<dbReference type="STRING" id="6945.B7PAZ5"/>
<gene>
    <name evidence="7" type="ORF">IscW_ISCW002985</name>
</gene>
<dbReference type="EC" id="2.3.1.6" evidence="7"/>
<dbReference type="EMBL" id="ABJB010648333">
    <property type="status" value="NOT_ANNOTATED_CDS"/>
    <property type="molecule type" value="Genomic_DNA"/>
</dbReference>
<dbReference type="GO" id="GO:0004102">
    <property type="term" value="F:choline O-acetyltransferase activity"/>
    <property type="evidence" value="ECO:0007669"/>
    <property type="project" value="UniProtKB-EC"/>
</dbReference>
<dbReference type="EMBL" id="ABJB010865561">
    <property type="status" value="NOT_ANNOTATED_CDS"/>
    <property type="molecule type" value="Genomic_DNA"/>
</dbReference>
<reference evidence="8" key="2">
    <citation type="submission" date="2020-05" db="UniProtKB">
        <authorList>
            <consortium name="EnsemblMetazoa"/>
        </authorList>
    </citation>
    <scope>IDENTIFICATION</scope>
    <source>
        <strain evidence="8">wikel</strain>
    </source>
</reference>
<dbReference type="InParanoid" id="B7PAZ5"/>
<evidence type="ECO:0000256" key="4">
    <source>
        <dbReference type="PIRSR" id="PIRSR600542-1"/>
    </source>
</evidence>
<evidence type="ECO:0000313" key="7">
    <source>
        <dbReference type="EMBL" id="EEC03767.1"/>
    </source>
</evidence>
<dbReference type="PANTHER" id="PTHR22589">
    <property type="entry name" value="CARNITINE O-ACYLTRANSFERASE"/>
    <property type="match status" value="1"/>
</dbReference>
<dbReference type="SUPFAM" id="SSF52777">
    <property type="entry name" value="CoA-dependent acyltransferases"/>
    <property type="match status" value="2"/>
</dbReference>
<evidence type="ECO:0000256" key="5">
    <source>
        <dbReference type="RuleBase" id="RU003801"/>
    </source>
</evidence>
<dbReference type="EMBL" id="ABJB010183330">
    <property type="status" value="NOT_ANNOTATED_CDS"/>
    <property type="molecule type" value="Genomic_DNA"/>
</dbReference>
<organism>
    <name type="scientific">Ixodes scapularis</name>
    <name type="common">Black-legged tick</name>
    <name type="synonym">Deer tick</name>
    <dbReference type="NCBI Taxonomy" id="6945"/>
    <lineage>
        <taxon>Eukaryota</taxon>
        <taxon>Metazoa</taxon>
        <taxon>Ecdysozoa</taxon>
        <taxon>Arthropoda</taxon>
        <taxon>Chelicerata</taxon>
        <taxon>Arachnida</taxon>
        <taxon>Acari</taxon>
        <taxon>Parasitiformes</taxon>
        <taxon>Ixodida</taxon>
        <taxon>Ixodoidea</taxon>
        <taxon>Ixodidae</taxon>
        <taxon>Ixodinae</taxon>
        <taxon>Ixodes</taxon>
    </lineage>
</organism>
<evidence type="ECO:0000313" key="8">
    <source>
        <dbReference type="EnsemblMetazoa" id="ISCW002985-PA"/>
    </source>
</evidence>
<dbReference type="InterPro" id="IPR023213">
    <property type="entry name" value="CAT-like_dom_sf"/>
</dbReference>
<evidence type="ECO:0000256" key="2">
    <source>
        <dbReference type="ARBA" id="ARBA00022679"/>
    </source>
</evidence>
<dbReference type="AlphaFoldDB" id="B7PAZ5"/>
<dbReference type="InterPro" id="IPR000542">
    <property type="entry name" value="Carn_acyl_trans"/>
</dbReference>
<sequence length="407" mass="45099">MFTINAYDAQGVPHNESRILTQLLRVVQMSPEKDVGVGILTAEDRDVWAKVYATLGQNSENAASLAAIQRAALVVCLDGGLADVDLYEVAWPRQVYKGGSNAEYAANRWWDKPVQVVVGEDGGSALLYDHTAFDGTVMARVTNHCYDYAQKAGSFEASKDDAEAAPQKLEFVLGPDTLHDIEKAKSSQARYAGGVERLFYQFSNYGKKFVQSCNMSPDGYAQMAMQLAAFRCIGTPVMVYGAASTRQFLHGRADTFHASTEDSLSFCKVFDNPLSSREEKEQSFRKAVERCKQDAVSAADGFGVQRMMYGLICIGLEEGIPTHHFFKNRVFWRPELIASQVNLECDGTTLEDPPLPDVLMVMYNIRPESFTFGLSCSKSCPEKDIGKFKDALKQALMDLRECVGRSR</sequence>
<dbReference type="OrthoDB" id="240216at2759"/>
<keyword evidence="9" id="KW-1185">Reference proteome</keyword>
<proteinExistence type="inferred from homology"/>
<evidence type="ECO:0000259" key="6">
    <source>
        <dbReference type="Pfam" id="PF00755"/>
    </source>
</evidence>
<dbReference type="Gene3D" id="3.30.559.70">
    <property type="entry name" value="Choline/Carnitine o-acyltransferase, domain 2"/>
    <property type="match status" value="1"/>
</dbReference>
<dbReference type="Pfam" id="PF00755">
    <property type="entry name" value="Carn_acyltransf"/>
    <property type="match status" value="1"/>
</dbReference>
<dbReference type="FunFam" id="3.30.559.70:FF:000024">
    <property type="entry name" value="Carnitine acyltransferase, putative"/>
    <property type="match status" value="1"/>
</dbReference>
<evidence type="ECO:0000313" key="9">
    <source>
        <dbReference type="Proteomes" id="UP000001555"/>
    </source>
</evidence>
<dbReference type="EMBL" id="DS673974">
    <property type="protein sequence ID" value="EEC03767.1"/>
    <property type="molecule type" value="Genomic_DNA"/>
</dbReference>
<dbReference type="EMBL" id="ABJB010053656">
    <property type="status" value="NOT_ANNOTATED_CDS"/>
    <property type="molecule type" value="Genomic_DNA"/>
</dbReference>
<dbReference type="GO" id="GO:0019254">
    <property type="term" value="P:carnitine metabolic process, CoA-linked"/>
    <property type="evidence" value="ECO:0000318"/>
    <property type="project" value="GO_Central"/>
</dbReference>
<evidence type="ECO:0000256" key="1">
    <source>
        <dbReference type="ARBA" id="ARBA00005232"/>
    </source>
</evidence>
<dbReference type="InterPro" id="IPR042231">
    <property type="entry name" value="Cho/carn_acyl_trans_2"/>
</dbReference>
<dbReference type="HOGENOM" id="CLU_056451_0_0_1"/>
<dbReference type="Proteomes" id="UP000001555">
    <property type="component" value="Unassembled WGS sequence"/>
</dbReference>
<protein>
    <submittedName>
        <fullName evidence="7 8">Choline O-acetyltransferase, putative</fullName>
        <ecNumber evidence="7">2.3.1.6</ecNumber>
    </submittedName>
</protein>
<feature type="active site" description="Proton acceptor" evidence="4">
    <location>
        <position position="130"/>
    </location>
</feature>
<evidence type="ECO:0000256" key="3">
    <source>
        <dbReference type="ARBA" id="ARBA00023315"/>
    </source>
</evidence>
<dbReference type="EnsemblMetazoa" id="ISCW002985-RA">
    <property type="protein sequence ID" value="ISCW002985-PA"/>
    <property type="gene ID" value="ISCW002985"/>
</dbReference>
<dbReference type="FunFam" id="3.30.559.10:FF:000093">
    <property type="entry name" value="Carnitine acyltransferase, putative"/>
    <property type="match status" value="1"/>
</dbReference>
<dbReference type="EMBL" id="ABJB011054500">
    <property type="status" value="NOT_ANNOTATED_CDS"/>
    <property type="molecule type" value="Genomic_DNA"/>
</dbReference>
<dbReference type="VEuPathDB" id="VectorBase:ISCP_033152"/>
<dbReference type="PaxDb" id="6945-B7PAZ5"/>
<dbReference type="VEuPathDB" id="VectorBase:ISCW002985"/>
<accession>B7PAZ5</accession>
<dbReference type="EMBL" id="ABJB010503637">
    <property type="status" value="NOT_ANNOTATED_CDS"/>
    <property type="molecule type" value="Genomic_DNA"/>
</dbReference>
<dbReference type="GO" id="GO:0004092">
    <property type="term" value="F:carnitine O-acetyltransferase activity"/>
    <property type="evidence" value="ECO:0000318"/>
    <property type="project" value="GO_Central"/>
</dbReference>
<keyword evidence="2 5" id="KW-0808">Transferase</keyword>
<keyword evidence="3 5" id="KW-0012">Acyltransferase</keyword>
<feature type="domain" description="Choline/carnitine acyltransferase" evidence="6">
    <location>
        <begin position="1"/>
        <end position="394"/>
    </location>
</feature>
<dbReference type="GO" id="GO:0005777">
    <property type="term" value="C:peroxisome"/>
    <property type="evidence" value="ECO:0000318"/>
    <property type="project" value="GO_Central"/>
</dbReference>
<dbReference type="EMBL" id="ABJB010306932">
    <property type="status" value="NOT_ANNOTATED_CDS"/>
    <property type="molecule type" value="Genomic_DNA"/>
</dbReference>
<name>B7PAZ5_IXOSC</name>
<comment type="similarity">
    <text evidence="1 5">Belongs to the carnitine/choline acetyltransferase family.</text>
</comment>
<dbReference type="Gene3D" id="3.30.559.10">
    <property type="entry name" value="Chloramphenicol acetyltransferase-like domain"/>
    <property type="match status" value="1"/>
</dbReference>
<dbReference type="PANTHER" id="PTHR22589:SF103">
    <property type="entry name" value="CARNITINE O-ACETYL-TRANSFERASE, ISOFORM A-RELATED"/>
    <property type="match status" value="1"/>
</dbReference>
<dbReference type="EMBL" id="ABJB010350197">
    <property type="status" value="NOT_ANNOTATED_CDS"/>
    <property type="molecule type" value="Genomic_DNA"/>
</dbReference>
<dbReference type="VEuPathDB" id="VectorBase:ISCI002985"/>
<dbReference type="EMBL" id="ABJB010333986">
    <property type="status" value="NOT_ANNOTATED_CDS"/>
    <property type="molecule type" value="Genomic_DNA"/>
</dbReference>
<dbReference type="PROSITE" id="PS00440">
    <property type="entry name" value="ACYLTRANSF_C_2"/>
    <property type="match status" value="1"/>
</dbReference>
<dbReference type="InterPro" id="IPR039551">
    <property type="entry name" value="Cho/carn_acyl_trans"/>
</dbReference>
<reference evidence="7 9" key="1">
    <citation type="submission" date="2008-03" db="EMBL/GenBank/DDBJ databases">
        <title>Annotation of Ixodes scapularis.</title>
        <authorList>
            <consortium name="Ixodes scapularis Genome Project Consortium"/>
            <person name="Caler E."/>
            <person name="Hannick L.I."/>
            <person name="Bidwell S."/>
            <person name="Joardar V."/>
            <person name="Thiagarajan M."/>
            <person name="Amedeo P."/>
            <person name="Galinsky K.J."/>
            <person name="Schobel S."/>
            <person name="Inman J."/>
            <person name="Hostetler J."/>
            <person name="Miller J."/>
            <person name="Hammond M."/>
            <person name="Megy K."/>
            <person name="Lawson D."/>
            <person name="Kodira C."/>
            <person name="Sutton G."/>
            <person name="Meyer J."/>
            <person name="Hill C.A."/>
            <person name="Birren B."/>
            <person name="Nene V."/>
            <person name="Collins F."/>
            <person name="Alarcon-Chaidez F."/>
            <person name="Wikel S."/>
            <person name="Strausberg R."/>
        </authorList>
    </citation>
    <scope>NUCLEOTIDE SEQUENCE [LARGE SCALE GENOMIC DNA]</scope>
    <source>
        <strain evidence="9">Wikel</strain>
        <strain evidence="7">Wikel colony</strain>
    </source>
</reference>